<evidence type="ECO:0000313" key="3">
    <source>
        <dbReference type="EMBL" id="RKU49475.1"/>
    </source>
</evidence>
<dbReference type="PANTHER" id="PTHR43364">
    <property type="entry name" value="NADH-SPECIFIC METHYLGLYOXAL REDUCTASE-RELATED"/>
    <property type="match status" value="1"/>
</dbReference>
<dbReference type="Gene3D" id="3.20.20.100">
    <property type="entry name" value="NADP-dependent oxidoreductase domain"/>
    <property type="match status" value="1"/>
</dbReference>
<evidence type="ECO:0000256" key="1">
    <source>
        <dbReference type="ARBA" id="ARBA00023002"/>
    </source>
</evidence>
<accession>A0A420YNV1</accession>
<dbReference type="InterPro" id="IPR036812">
    <property type="entry name" value="NAD(P)_OxRdtase_dom_sf"/>
</dbReference>
<evidence type="ECO:0000313" key="4">
    <source>
        <dbReference type="Proteomes" id="UP000275385"/>
    </source>
</evidence>
<dbReference type="SUPFAM" id="SSF51430">
    <property type="entry name" value="NAD(P)-linked oxidoreductase"/>
    <property type="match status" value="1"/>
</dbReference>
<feature type="domain" description="NADP-dependent oxidoreductase" evidence="2">
    <location>
        <begin position="71"/>
        <end position="375"/>
    </location>
</feature>
<dbReference type="GO" id="GO:0016491">
    <property type="term" value="F:oxidoreductase activity"/>
    <property type="evidence" value="ECO:0007669"/>
    <property type="project" value="UniProtKB-KW"/>
</dbReference>
<dbReference type="PANTHER" id="PTHR43364:SF4">
    <property type="entry name" value="NAD(P)-LINKED OXIDOREDUCTASE SUPERFAMILY PROTEIN"/>
    <property type="match status" value="1"/>
</dbReference>
<dbReference type="CDD" id="cd19093">
    <property type="entry name" value="AKR_AtPLR-like"/>
    <property type="match status" value="1"/>
</dbReference>
<gene>
    <name evidence="3" type="ORF">DL546_007961</name>
</gene>
<proteinExistence type="predicted"/>
<organism evidence="3 4">
    <name type="scientific">Coniochaeta pulveracea</name>
    <dbReference type="NCBI Taxonomy" id="177199"/>
    <lineage>
        <taxon>Eukaryota</taxon>
        <taxon>Fungi</taxon>
        <taxon>Dikarya</taxon>
        <taxon>Ascomycota</taxon>
        <taxon>Pezizomycotina</taxon>
        <taxon>Sordariomycetes</taxon>
        <taxon>Sordariomycetidae</taxon>
        <taxon>Coniochaetales</taxon>
        <taxon>Coniochaetaceae</taxon>
        <taxon>Coniochaeta</taxon>
    </lineage>
</organism>
<dbReference type="AlphaFoldDB" id="A0A420YNV1"/>
<dbReference type="InterPro" id="IPR023210">
    <property type="entry name" value="NADP_OxRdtase_dom"/>
</dbReference>
<reference evidence="3 4" key="1">
    <citation type="submission" date="2018-08" db="EMBL/GenBank/DDBJ databases">
        <title>Draft genome of the lignicolous fungus Coniochaeta pulveracea.</title>
        <authorList>
            <person name="Borstlap C.J."/>
            <person name="De Witt R.N."/>
            <person name="Botha A."/>
            <person name="Volschenk H."/>
        </authorList>
    </citation>
    <scope>NUCLEOTIDE SEQUENCE [LARGE SCALE GENOMIC DNA]</scope>
    <source>
        <strain evidence="3 4">CAB683</strain>
    </source>
</reference>
<dbReference type="OrthoDB" id="1659429at2759"/>
<protein>
    <recommendedName>
        <fullName evidence="2">NADP-dependent oxidoreductase domain-containing protein</fullName>
    </recommendedName>
</protein>
<keyword evidence="1" id="KW-0560">Oxidoreductase</keyword>
<name>A0A420YNV1_9PEZI</name>
<dbReference type="EMBL" id="QVQW01000001">
    <property type="protein sequence ID" value="RKU49475.1"/>
    <property type="molecule type" value="Genomic_DNA"/>
</dbReference>
<comment type="caution">
    <text evidence="3">The sequence shown here is derived from an EMBL/GenBank/DDBJ whole genome shotgun (WGS) entry which is preliminary data.</text>
</comment>
<evidence type="ECO:0000259" key="2">
    <source>
        <dbReference type="Pfam" id="PF00248"/>
    </source>
</evidence>
<keyword evidence="4" id="KW-1185">Reference proteome</keyword>
<dbReference type="Proteomes" id="UP000275385">
    <property type="component" value="Unassembled WGS sequence"/>
</dbReference>
<sequence>MSGYLPPHGTGGQCSELYSTDYPLKKSDPTGGDKDDRTYYLHLPDDVIPTSKSLVGLGPSEDNQIIKMAPLGFGLWGWGDVLTYGWGPSNGYDQKLNDDSIRGAWQHIFDNLPHVLMDTAEHYGYTDGYSEKSVGRNLSADPERRDQMVFATKYFPTPWRHPWKYPTIVQDCVRGSIERAQVGHVDIYQLHGPSHWGFWPTLDTLCESLAMTYESGRSKSIGTCNLSYEQVHYVWSYLKKRNIPLVSNQVEFSLVRMDPWKTGLIEKCAKLGVATIAYSPLAVGRLTGKYSRSNPPRGNRNFGHVSWSKIQPIVDELVRIGRKEGKTPSAVALNWVMCKGAVPIPTPKNKDQVEDCLQALGWRLDKEDERRLDEVGLVNDWDWNILKHFQNWWWEQG</sequence>
<dbReference type="STRING" id="177199.A0A420YNV1"/>
<dbReference type="Pfam" id="PF00248">
    <property type="entry name" value="Aldo_ket_red"/>
    <property type="match status" value="1"/>
</dbReference>
<dbReference type="InterPro" id="IPR050523">
    <property type="entry name" value="AKR_Detox_Biosynth"/>
</dbReference>